<organism evidence="3 4">
    <name type="scientific">Pelagicoccus mobilis</name>
    <dbReference type="NCBI Taxonomy" id="415221"/>
    <lineage>
        <taxon>Bacteria</taxon>
        <taxon>Pseudomonadati</taxon>
        <taxon>Verrucomicrobiota</taxon>
        <taxon>Opitutia</taxon>
        <taxon>Puniceicoccales</taxon>
        <taxon>Pelagicoccaceae</taxon>
        <taxon>Pelagicoccus</taxon>
    </lineage>
</organism>
<feature type="domain" description="Protein SirB1 N-terminal" evidence="2">
    <location>
        <begin position="113"/>
        <end position="261"/>
    </location>
</feature>
<accession>A0A934VP45</accession>
<keyword evidence="4" id="KW-1185">Reference proteome</keyword>
<evidence type="ECO:0000313" key="3">
    <source>
        <dbReference type="EMBL" id="MBK1876892.1"/>
    </source>
</evidence>
<dbReference type="PANTHER" id="PTHR31350:SF21">
    <property type="entry name" value="F-BOX ONLY PROTEIN 21"/>
    <property type="match status" value="1"/>
</dbReference>
<dbReference type="RefSeq" id="WP_200355109.1">
    <property type="nucleotide sequence ID" value="NZ_JAENIL010000013.1"/>
</dbReference>
<reference evidence="3" key="1">
    <citation type="submission" date="2021-01" db="EMBL/GenBank/DDBJ databases">
        <title>Modified the classification status of verrucomicrobia.</title>
        <authorList>
            <person name="Feng X."/>
        </authorList>
    </citation>
    <scope>NUCLEOTIDE SEQUENCE</scope>
    <source>
        <strain evidence="3">KCTC 13126</strain>
    </source>
</reference>
<dbReference type="Pfam" id="PF13369">
    <property type="entry name" value="Transglut_core2"/>
    <property type="match status" value="1"/>
</dbReference>
<protein>
    <recommendedName>
        <fullName evidence="2">Protein SirB1 N-terminal domain-containing protein</fullName>
    </recommendedName>
</protein>
<comment type="similarity">
    <text evidence="1">Belongs to the UPF0162 family.</text>
</comment>
<dbReference type="PANTHER" id="PTHR31350">
    <property type="entry name" value="SI:DKEY-261L7.2"/>
    <property type="match status" value="1"/>
</dbReference>
<evidence type="ECO:0000256" key="1">
    <source>
        <dbReference type="ARBA" id="ARBA00007100"/>
    </source>
</evidence>
<dbReference type="InterPro" id="IPR032698">
    <property type="entry name" value="SirB1_N"/>
</dbReference>
<dbReference type="AlphaFoldDB" id="A0A934VP45"/>
<evidence type="ECO:0000259" key="2">
    <source>
        <dbReference type="Pfam" id="PF13369"/>
    </source>
</evidence>
<name>A0A934VP45_9BACT</name>
<gene>
    <name evidence="3" type="ORF">JIN87_08440</name>
</gene>
<comment type="caution">
    <text evidence="3">The sequence shown here is derived from an EMBL/GenBank/DDBJ whole genome shotgun (WGS) entry which is preliminary data.</text>
</comment>
<dbReference type="EMBL" id="JAENIL010000013">
    <property type="protein sequence ID" value="MBK1876892.1"/>
    <property type="molecule type" value="Genomic_DNA"/>
</dbReference>
<evidence type="ECO:0000313" key="4">
    <source>
        <dbReference type="Proteomes" id="UP000617628"/>
    </source>
</evidence>
<sequence length="299" mass="33389">MLATLVVVAPIDLTDEKQEALRGLLDDPSPLVQKAIVQELSRIGPAATAFLEEIVNGTNRMLAIHAKRVLRAVENANPSEEFRKFIRSQNYELETGAIMLCRVAYPEARAGDICTALDAIAERCRELIAKPISPRERCVIINRVLFHELGFRGNVEDYEQPDNSFLNRLLETKKGIPISLSILYLLVAQRLGAELDPIAYPGHFLVGSFEEDLPFYIDPFKRGRFIAPGQLLDYSSGYLSISQLGNLAPAPVREVLSRCCRNLANHYSAVGEESMSRLFSSFIKEFQDAHIKQPSGETK</sequence>
<dbReference type="Proteomes" id="UP000617628">
    <property type="component" value="Unassembled WGS sequence"/>
</dbReference>
<proteinExistence type="inferred from homology"/>